<dbReference type="AlphaFoldDB" id="A0A445EFF8"/>
<organism evidence="1 2">
    <name type="scientific">Arachis hypogaea</name>
    <name type="common">Peanut</name>
    <dbReference type="NCBI Taxonomy" id="3818"/>
    <lineage>
        <taxon>Eukaryota</taxon>
        <taxon>Viridiplantae</taxon>
        <taxon>Streptophyta</taxon>
        <taxon>Embryophyta</taxon>
        <taxon>Tracheophyta</taxon>
        <taxon>Spermatophyta</taxon>
        <taxon>Magnoliopsida</taxon>
        <taxon>eudicotyledons</taxon>
        <taxon>Gunneridae</taxon>
        <taxon>Pentapetalae</taxon>
        <taxon>rosids</taxon>
        <taxon>fabids</taxon>
        <taxon>Fabales</taxon>
        <taxon>Fabaceae</taxon>
        <taxon>Papilionoideae</taxon>
        <taxon>50 kb inversion clade</taxon>
        <taxon>dalbergioids sensu lato</taxon>
        <taxon>Dalbergieae</taxon>
        <taxon>Pterocarpus clade</taxon>
        <taxon>Arachis</taxon>
    </lineage>
</organism>
<dbReference type="STRING" id="3818.A0A445EFF8"/>
<dbReference type="Proteomes" id="UP000289738">
    <property type="component" value="Chromosome A02"/>
</dbReference>
<name>A0A445EFF8_ARAHY</name>
<dbReference type="EMBL" id="SDMP01000002">
    <property type="protein sequence ID" value="RYR74252.1"/>
    <property type="molecule type" value="Genomic_DNA"/>
</dbReference>
<evidence type="ECO:0000313" key="1">
    <source>
        <dbReference type="EMBL" id="RYR74252.1"/>
    </source>
</evidence>
<sequence length="331" mass="37951">MMTEGGDGGRVCGGGRCCCCDSGWGREEEEEDGGWGKKGCATAQCATRARDRIALGLMDIDILPWRWWNYTGRKFLEGRGETSEGGLEFFLLLKNDIKCIIHGDLSWKAIGGSKMWVENKVHRMVVVERYNHDKNHHVHRNDMHYRKDYYHSNLKGKVAMVIAHMDMAPFLRIRLSHNVSHHSSFHRLQTFLSTAKALYSLALRRSGVAQLIRRRRRNKFDSYWCLTSITGDASNKIQSLVYCVIGSPLTGALSNSNAAIQMRHFLGCGEDEKDCVFNWNLIRLIENTLCICELIRFLIIRYSLEQLFDIVVIDVYHGFVPWCQSIIRIIS</sequence>
<protein>
    <submittedName>
        <fullName evidence="1">Uncharacterized protein</fullName>
    </submittedName>
</protein>
<gene>
    <name evidence="1" type="ORF">Ahy_A02g008894</name>
</gene>
<keyword evidence="2" id="KW-1185">Reference proteome</keyword>
<accession>A0A445EFF8</accession>
<proteinExistence type="predicted"/>
<comment type="caution">
    <text evidence="1">The sequence shown here is derived from an EMBL/GenBank/DDBJ whole genome shotgun (WGS) entry which is preliminary data.</text>
</comment>
<evidence type="ECO:0000313" key="2">
    <source>
        <dbReference type="Proteomes" id="UP000289738"/>
    </source>
</evidence>
<reference evidence="1 2" key="1">
    <citation type="submission" date="2019-01" db="EMBL/GenBank/DDBJ databases">
        <title>Sequencing of cultivated peanut Arachis hypogaea provides insights into genome evolution and oil improvement.</title>
        <authorList>
            <person name="Chen X."/>
        </authorList>
    </citation>
    <scope>NUCLEOTIDE SEQUENCE [LARGE SCALE GENOMIC DNA]</scope>
    <source>
        <strain evidence="2">cv. Fuhuasheng</strain>
        <tissue evidence="1">Leaves</tissue>
    </source>
</reference>